<proteinExistence type="predicted"/>
<sequence>MGGLRNKGEKKIHLMGKSNKEEKKKKKKKKKDHRPTL</sequence>
<dbReference type="AlphaFoldDB" id="A0A822YWY3"/>
<dbReference type="EMBL" id="DUZY01000004">
    <property type="protein sequence ID" value="DAD37047.1"/>
    <property type="molecule type" value="Genomic_DNA"/>
</dbReference>
<feature type="compositionally biased region" description="Basic residues" evidence="1">
    <location>
        <begin position="23"/>
        <end position="37"/>
    </location>
</feature>
<accession>A0A822YWY3</accession>
<comment type="caution">
    <text evidence="2">The sequence shown here is derived from an EMBL/GenBank/DDBJ whole genome shotgun (WGS) entry which is preliminary data.</text>
</comment>
<gene>
    <name evidence="2" type="ORF">HUJ06_007688</name>
</gene>
<evidence type="ECO:0000256" key="1">
    <source>
        <dbReference type="SAM" id="MobiDB-lite"/>
    </source>
</evidence>
<keyword evidence="3" id="KW-1185">Reference proteome</keyword>
<organism evidence="2 3">
    <name type="scientific">Nelumbo nucifera</name>
    <name type="common">Sacred lotus</name>
    <dbReference type="NCBI Taxonomy" id="4432"/>
    <lineage>
        <taxon>Eukaryota</taxon>
        <taxon>Viridiplantae</taxon>
        <taxon>Streptophyta</taxon>
        <taxon>Embryophyta</taxon>
        <taxon>Tracheophyta</taxon>
        <taxon>Spermatophyta</taxon>
        <taxon>Magnoliopsida</taxon>
        <taxon>Proteales</taxon>
        <taxon>Nelumbonaceae</taxon>
        <taxon>Nelumbo</taxon>
    </lineage>
</organism>
<evidence type="ECO:0000313" key="2">
    <source>
        <dbReference type="EMBL" id="DAD37047.1"/>
    </source>
</evidence>
<protein>
    <submittedName>
        <fullName evidence="2">Uncharacterized protein</fullName>
    </submittedName>
</protein>
<evidence type="ECO:0000313" key="3">
    <source>
        <dbReference type="Proteomes" id="UP000607653"/>
    </source>
</evidence>
<feature type="region of interest" description="Disordered" evidence="1">
    <location>
        <begin position="1"/>
        <end position="37"/>
    </location>
</feature>
<name>A0A822YWY3_NELNU</name>
<feature type="compositionally biased region" description="Basic and acidic residues" evidence="1">
    <location>
        <begin position="1"/>
        <end position="22"/>
    </location>
</feature>
<dbReference type="Proteomes" id="UP000607653">
    <property type="component" value="Unassembled WGS sequence"/>
</dbReference>
<reference evidence="2 3" key="1">
    <citation type="journal article" date="2020" name="Mol. Biol. Evol.">
        <title>Distinct Expression and Methylation Patterns for Genes with Different Fates following a Single Whole-Genome Duplication in Flowering Plants.</title>
        <authorList>
            <person name="Shi T."/>
            <person name="Rahmani R.S."/>
            <person name="Gugger P.F."/>
            <person name="Wang M."/>
            <person name="Li H."/>
            <person name="Zhang Y."/>
            <person name="Li Z."/>
            <person name="Wang Q."/>
            <person name="Van de Peer Y."/>
            <person name="Marchal K."/>
            <person name="Chen J."/>
        </authorList>
    </citation>
    <scope>NUCLEOTIDE SEQUENCE [LARGE SCALE GENOMIC DNA]</scope>
    <source>
        <tissue evidence="2">Leaf</tissue>
    </source>
</reference>